<dbReference type="InterPro" id="IPR036250">
    <property type="entry name" value="AcylCo_DH-like_C"/>
</dbReference>
<accession>A0AA35G596</accession>
<dbReference type="Gene3D" id="1.10.3140.10">
    <property type="entry name" value="4-hydroxybutyryl-coa dehydratase, domain 1"/>
    <property type="match status" value="1"/>
</dbReference>
<sequence length="85" mass="9492">MALRSPEQYRESLRDGRNVYVAGQRVEDVTTHPAMTASDFAGYIEVGTVHGEGSLQAQLLGIYRDYDFNRSRSLVQDILARSVDA</sequence>
<dbReference type="PANTHER" id="PTHR36117:SF3">
    <property type="entry name" value="4-HYDROXYPHENYLACETATE 3-MONOOXYGENASE-RELATED"/>
    <property type="match status" value="1"/>
</dbReference>
<keyword evidence="3" id="KW-1185">Reference proteome</keyword>
<dbReference type="GO" id="GO:0016627">
    <property type="term" value="F:oxidoreductase activity, acting on the CH-CH group of donors"/>
    <property type="evidence" value="ECO:0007669"/>
    <property type="project" value="InterPro"/>
</dbReference>
<dbReference type="Proteomes" id="UP001163687">
    <property type="component" value="Chromosome"/>
</dbReference>
<reference evidence="2" key="1">
    <citation type="submission" date="2022-03" db="EMBL/GenBank/DDBJ databases">
        <title>Complete genome sequence of Caldinitratiruptor microaerophilus.</title>
        <authorList>
            <person name="Mukaiyama R."/>
            <person name="Nishiyama T."/>
            <person name="Ueda K."/>
        </authorList>
    </citation>
    <scope>NUCLEOTIDE SEQUENCE</scope>
    <source>
        <strain evidence="2">JCM 16183</strain>
    </source>
</reference>
<dbReference type="SUPFAM" id="SSF56645">
    <property type="entry name" value="Acyl-CoA dehydrogenase NM domain-like"/>
    <property type="match status" value="1"/>
</dbReference>
<gene>
    <name evidence="2" type="ORF">caldi_00710</name>
</gene>
<dbReference type="InterPro" id="IPR024674">
    <property type="entry name" value="HpaB/PvcC/4-BUDH_N"/>
</dbReference>
<dbReference type="InterPro" id="IPR004925">
    <property type="entry name" value="HpaB/PvcC/4-BUDH"/>
</dbReference>
<proteinExistence type="predicted"/>
<dbReference type="PANTHER" id="PTHR36117">
    <property type="entry name" value="4-HYDROXYPHENYLACETATE 3-MONOOXYGENASE-RELATED"/>
    <property type="match status" value="1"/>
</dbReference>
<organism evidence="2 3">
    <name type="scientific">Caldinitratiruptor microaerophilus</name>
    <dbReference type="NCBI Taxonomy" id="671077"/>
    <lineage>
        <taxon>Bacteria</taxon>
        <taxon>Bacillati</taxon>
        <taxon>Bacillota</taxon>
        <taxon>Clostridia</taxon>
        <taxon>Eubacteriales</taxon>
        <taxon>Symbiobacteriaceae</taxon>
        <taxon>Caldinitratiruptor</taxon>
    </lineage>
</organism>
<evidence type="ECO:0000313" key="2">
    <source>
        <dbReference type="EMBL" id="BDG58981.1"/>
    </source>
</evidence>
<evidence type="ECO:0000313" key="3">
    <source>
        <dbReference type="Proteomes" id="UP001163687"/>
    </source>
</evidence>
<dbReference type="SUPFAM" id="SSF47203">
    <property type="entry name" value="Acyl-CoA dehydrogenase C-terminal domain-like"/>
    <property type="match status" value="1"/>
</dbReference>
<dbReference type="RefSeq" id="WP_264843104.1">
    <property type="nucleotide sequence ID" value="NZ_AP025628.1"/>
</dbReference>
<protein>
    <recommendedName>
        <fullName evidence="1">HpaB/PvcC/4-BUDH N-terminal domain-containing protein</fullName>
    </recommendedName>
</protein>
<evidence type="ECO:0000259" key="1">
    <source>
        <dbReference type="Pfam" id="PF11794"/>
    </source>
</evidence>
<feature type="domain" description="HpaB/PvcC/4-BUDH N-terminal" evidence="1">
    <location>
        <begin position="7"/>
        <end position="36"/>
    </location>
</feature>
<dbReference type="EMBL" id="AP025628">
    <property type="protein sequence ID" value="BDG58981.1"/>
    <property type="molecule type" value="Genomic_DNA"/>
</dbReference>
<dbReference type="InterPro" id="IPR009100">
    <property type="entry name" value="AcylCoA_DH/oxidase_NM_dom_sf"/>
</dbReference>
<dbReference type="Pfam" id="PF11794">
    <property type="entry name" value="HpaB_N"/>
    <property type="match status" value="1"/>
</dbReference>
<dbReference type="AlphaFoldDB" id="A0AA35G596"/>
<dbReference type="KEGG" id="cmic:caldi_00710"/>
<name>A0AA35G596_9FIRM</name>